<dbReference type="InterPro" id="IPR000531">
    <property type="entry name" value="Beta-barrel_TonB"/>
</dbReference>
<dbReference type="EMBL" id="QLIX01000004">
    <property type="protein sequence ID" value="RAI59419.1"/>
    <property type="molecule type" value="Genomic_DNA"/>
</dbReference>
<evidence type="ECO:0000256" key="6">
    <source>
        <dbReference type="ARBA" id="ARBA00023136"/>
    </source>
</evidence>
<keyword evidence="6 8" id="KW-0472">Membrane</keyword>
<dbReference type="Pfam" id="PF00593">
    <property type="entry name" value="TonB_dep_Rec_b-barrel"/>
    <property type="match status" value="1"/>
</dbReference>
<reference evidence="14" key="1">
    <citation type="submission" date="2018-06" db="EMBL/GenBank/DDBJ databases">
        <authorList>
            <person name="Khan S.A."/>
        </authorList>
    </citation>
    <scope>NUCLEOTIDE SEQUENCE [LARGE SCALE GENOMIC DNA]</scope>
    <source>
        <strain evidence="14">DB-1506</strain>
    </source>
</reference>
<feature type="chain" id="PRO_5016278455" evidence="10">
    <location>
        <begin position="23"/>
        <end position="698"/>
    </location>
</feature>
<evidence type="ECO:0000256" key="7">
    <source>
        <dbReference type="ARBA" id="ARBA00023237"/>
    </source>
</evidence>
<evidence type="ECO:0000256" key="3">
    <source>
        <dbReference type="ARBA" id="ARBA00022452"/>
    </source>
</evidence>
<dbReference type="Gene3D" id="2.170.130.10">
    <property type="entry name" value="TonB-dependent receptor, plug domain"/>
    <property type="match status" value="1"/>
</dbReference>
<evidence type="ECO:0000256" key="10">
    <source>
        <dbReference type="SAM" id="SignalP"/>
    </source>
</evidence>
<dbReference type="GO" id="GO:0015344">
    <property type="term" value="F:siderophore uptake transmembrane transporter activity"/>
    <property type="evidence" value="ECO:0007669"/>
    <property type="project" value="TreeGrafter"/>
</dbReference>
<dbReference type="InterPro" id="IPR012910">
    <property type="entry name" value="Plug_dom"/>
</dbReference>
<keyword evidence="13" id="KW-0675">Receptor</keyword>
<evidence type="ECO:0000313" key="14">
    <source>
        <dbReference type="Proteomes" id="UP000249065"/>
    </source>
</evidence>
<keyword evidence="5 9" id="KW-0798">TonB box</keyword>
<dbReference type="RefSeq" id="WP_111469108.1">
    <property type="nucleotide sequence ID" value="NZ_QLIX01000004.1"/>
</dbReference>
<keyword evidence="3 8" id="KW-1134">Transmembrane beta strand</keyword>
<evidence type="ECO:0000256" key="8">
    <source>
        <dbReference type="PROSITE-ProRule" id="PRU01360"/>
    </source>
</evidence>
<dbReference type="InterPro" id="IPR036942">
    <property type="entry name" value="Beta-barrel_TonB_sf"/>
</dbReference>
<evidence type="ECO:0000259" key="11">
    <source>
        <dbReference type="Pfam" id="PF00593"/>
    </source>
</evidence>
<feature type="signal peptide" evidence="10">
    <location>
        <begin position="1"/>
        <end position="22"/>
    </location>
</feature>
<keyword evidence="7 8" id="KW-0998">Cell outer membrane</keyword>
<evidence type="ECO:0000256" key="1">
    <source>
        <dbReference type="ARBA" id="ARBA00004571"/>
    </source>
</evidence>
<gene>
    <name evidence="13" type="ORF">DOO78_07375</name>
</gene>
<dbReference type="SUPFAM" id="SSF56935">
    <property type="entry name" value="Porins"/>
    <property type="match status" value="1"/>
</dbReference>
<dbReference type="AlphaFoldDB" id="A0A327M9H1"/>
<dbReference type="OrthoDB" id="9760620at2"/>
<name>A0A327M9H1_9PROT</name>
<dbReference type="GO" id="GO:0044718">
    <property type="term" value="P:siderophore transmembrane transport"/>
    <property type="evidence" value="ECO:0007669"/>
    <property type="project" value="TreeGrafter"/>
</dbReference>
<comment type="similarity">
    <text evidence="8 9">Belongs to the TonB-dependent receptor family.</text>
</comment>
<evidence type="ECO:0000259" key="12">
    <source>
        <dbReference type="Pfam" id="PF07715"/>
    </source>
</evidence>
<dbReference type="InterPro" id="IPR037066">
    <property type="entry name" value="Plug_dom_sf"/>
</dbReference>
<comment type="caution">
    <text evidence="13">The sequence shown here is derived from an EMBL/GenBank/DDBJ whole genome shotgun (WGS) entry which is preliminary data.</text>
</comment>
<dbReference type="Proteomes" id="UP000249065">
    <property type="component" value="Unassembled WGS sequence"/>
</dbReference>
<keyword evidence="4 8" id="KW-0812">Transmembrane</keyword>
<evidence type="ECO:0000256" key="2">
    <source>
        <dbReference type="ARBA" id="ARBA00022448"/>
    </source>
</evidence>
<dbReference type="InterPro" id="IPR039426">
    <property type="entry name" value="TonB-dep_rcpt-like"/>
</dbReference>
<dbReference type="Pfam" id="PF07715">
    <property type="entry name" value="Plug"/>
    <property type="match status" value="1"/>
</dbReference>
<protein>
    <submittedName>
        <fullName evidence="13">TonB-dependent receptor</fullName>
    </submittedName>
</protein>
<sequence>MPSFPRLAGALLASALPGLALAQTAPATPPPEAGSGSVLALPETEVIGRAPGSLTVPSVAEQRARVEQAPAAVRFIDSEQFENRRAFNLRDMLQETPGLFVQERYGQELRLSIRGSGITRGFHLRGVEVLQDGIPVNLADGSGDFYQIDPLAVRSVAVYPGGNGLAFGASTLGGAINFTTATAHTAEAPTILRAEGGTFGTWRLSGQASQVFGNADALANYSHFSTDGWRQHSRGQYDQFNGNVGYRLSDRVETRFYAGVYITRQQLPGSLTLSQALNTPTMAGAAQIAQNQARNVWAERFANRTSVRLDAGQVDIDSWIIHKSLYHPIFQVIDQDGLSWGIAPRWSQAFTIGGLRDELILGGRYFAGTNDALQYVNTRGSRGALTANGQQAARNYELFLENRLWVTPSLALVAGAKALRNDRDYENRLTGQRYSSTYDGFNPKLGLLWQPRTELQFFTNITRSQDVPDFSDQLQTVGNRPVWVPLEAQRAWTVELGTRGRFARGGWDLALFRSNLRGQMLQYTLDPSIPAGTFNAGNTVNQGVELAARYDLAQDMLAAGDRLTLGQVWTFNDFRFRNDRQYGDNRIAGLPPHVLRTTLAYAQPDRFFLRPALDWVPQGAWADYANTLRANSYIKLGLEAGVTLAPGITLFLDARNLTNKRYVSDLSTITDARAPGVSTAVFYPGEGRSLYVGTRFAF</sequence>
<organism evidence="13 14">
    <name type="scientific">Roseicella frigidaeris</name>
    <dbReference type="NCBI Taxonomy" id="2230885"/>
    <lineage>
        <taxon>Bacteria</taxon>
        <taxon>Pseudomonadati</taxon>
        <taxon>Pseudomonadota</taxon>
        <taxon>Alphaproteobacteria</taxon>
        <taxon>Acetobacterales</taxon>
        <taxon>Roseomonadaceae</taxon>
        <taxon>Roseicella</taxon>
    </lineage>
</organism>
<proteinExistence type="inferred from homology"/>
<feature type="domain" description="TonB-dependent receptor-like beta-barrel" evidence="11">
    <location>
        <begin position="196"/>
        <end position="657"/>
    </location>
</feature>
<dbReference type="PANTHER" id="PTHR30069">
    <property type="entry name" value="TONB-DEPENDENT OUTER MEMBRANE RECEPTOR"/>
    <property type="match status" value="1"/>
</dbReference>
<comment type="subcellular location">
    <subcellularLocation>
        <location evidence="1 8">Cell outer membrane</location>
        <topology evidence="1 8">Multi-pass membrane protein</topology>
    </subcellularLocation>
</comment>
<evidence type="ECO:0000313" key="13">
    <source>
        <dbReference type="EMBL" id="RAI59419.1"/>
    </source>
</evidence>
<evidence type="ECO:0000256" key="9">
    <source>
        <dbReference type="RuleBase" id="RU003357"/>
    </source>
</evidence>
<accession>A0A327M9H1</accession>
<evidence type="ECO:0000256" key="5">
    <source>
        <dbReference type="ARBA" id="ARBA00023077"/>
    </source>
</evidence>
<evidence type="ECO:0000256" key="4">
    <source>
        <dbReference type="ARBA" id="ARBA00022692"/>
    </source>
</evidence>
<dbReference type="PANTHER" id="PTHR30069:SF28">
    <property type="entry name" value="TONB-DEPENDENT RECEPTOR YNCD-RELATED"/>
    <property type="match status" value="1"/>
</dbReference>
<keyword evidence="2 8" id="KW-0813">Transport</keyword>
<feature type="domain" description="TonB-dependent receptor plug" evidence="12">
    <location>
        <begin position="66"/>
        <end position="175"/>
    </location>
</feature>
<keyword evidence="10" id="KW-0732">Signal</keyword>
<dbReference type="Gene3D" id="2.40.170.20">
    <property type="entry name" value="TonB-dependent receptor, beta-barrel domain"/>
    <property type="match status" value="1"/>
</dbReference>
<dbReference type="GO" id="GO:0009279">
    <property type="term" value="C:cell outer membrane"/>
    <property type="evidence" value="ECO:0007669"/>
    <property type="project" value="UniProtKB-SubCell"/>
</dbReference>
<dbReference type="PROSITE" id="PS52016">
    <property type="entry name" value="TONB_DEPENDENT_REC_3"/>
    <property type="match status" value="1"/>
</dbReference>
<keyword evidence="14" id="KW-1185">Reference proteome</keyword>